<dbReference type="PhylomeDB" id="R7QLV4"/>
<dbReference type="InterPro" id="IPR041373">
    <property type="entry name" value="RT_RNaseH"/>
</dbReference>
<dbReference type="InterPro" id="IPR050951">
    <property type="entry name" value="Retrovirus_Pol_polyprotein"/>
</dbReference>
<dbReference type="GO" id="GO:0006310">
    <property type="term" value="P:DNA recombination"/>
    <property type="evidence" value="ECO:0007669"/>
    <property type="project" value="UniProtKB-KW"/>
</dbReference>
<dbReference type="EMBL" id="HG001993">
    <property type="protein sequence ID" value="CDF39069.1"/>
    <property type="molecule type" value="Genomic_DNA"/>
</dbReference>
<dbReference type="RefSeq" id="XP_005718980.1">
    <property type="nucleotide sequence ID" value="XM_005718923.1"/>
</dbReference>
<dbReference type="STRING" id="2769.R7QLV4"/>
<reference evidence="17" key="1">
    <citation type="journal article" date="2013" name="Proc. Natl. Acad. Sci. U.S.A.">
        <title>Genome structure and metabolic features in the red seaweed Chondrus crispus shed light on evolution of the Archaeplastida.</title>
        <authorList>
            <person name="Collen J."/>
            <person name="Porcel B."/>
            <person name="Carre W."/>
            <person name="Ball S.G."/>
            <person name="Chaparro C."/>
            <person name="Tonon T."/>
            <person name="Barbeyron T."/>
            <person name="Michel G."/>
            <person name="Noel B."/>
            <person name="Valentin K."/>
            <person name="Elias M."/>
            <person name="Artiguenave F."/>
            <person name="Arun A."/>
            <person name="Aury J.M."/>
            <person name="Barbosa-Neto J.F."/>
            <person name="Bothwell J.H."/>
            <person name="Bouget F.Y."/>
            <person name="Brillet L."/>
            <person name="Cabello-Hurtado F."/>
            <person name="Capella-Gutierrez S."/>
            <person name="Charrier B."/>
            <person name="Cladiere L."/>
            <person name="Cock J.M."/>
            <person name="Coelho S.M."/>
            <person name="Colleoni C."/>
            <person name="Czjzek M."/>
            <person name="Da Silva C."/>
            <person name="Delage L."/>
            <person name="Denoeud F."/>
            <person name="Deschamps P."/>
            <person name="Dittami S.M."/>
            <person name="Gabaldon T."/>
            <person name="Gachon C.M."/>
            <person name="Groisillier A."/>
            <person name="Herve C."/>
            <person name="Jabbari K."/>
            <person name="Katinka M."/>
            <person name="Kloareg B."/>
            <person name="Kowalczyk N."/>
            <person name="Labadie K."/>
            <person name="Leblanc C."/>
            <person name="Lopez P.J."/>
            <person name="McLachlan D.H."/>
            <person name="Meslet-Cladiere L."/>
            <person name="Moustafa A."/>
            <person name="Nehr Z."/>
            <person name="Nyvall Collen P."/>
            <person name="Panaud O."/>
            <person name="Partensky F."/>
            <person name="Poulain J."/>
            <person name="Rensing S.A."/>
            <person name="Rousvoal S."/>
            <person name="Samson G."/>
            <person name="Symeonidi A."/>
            <person name="Weissenbach J."/>
            <person name="Zambounis A."/>
            <person name="Wincker P."/>
            <person name="Boyen C."/>
        </authorList>
    </citation>
    <scope>NUCLEOTIDE SEQUENCE [LARGE SCALE GENOMIC DNA]</scope>
    <source>
        <strain evidence="17">cv. Stackhouse</strain>
    </source>
</reference>
<evidence type="ECO:0000256" key="12">
    <source>
        <dbReference type="ARBA" id="ARBA00022932"/>
    </source>
</evidence>
<dbReference type="PANTHER" id="PTHR37984">
    <property type="entry name" value="PROTEIN CBG26694"/>
    <property type="match status" value="1"/>
</dbReference>
<evidence type="ECO:0000256" key="11">
    <source>
        <dbReference type="ARBA" id="ARBA00022918"/>
    </source>
</evidence>
<keyword evidence="17" id="KW-1185">Reference proteome</keyword>
<evidence type="ECO:0000256" key="3">
    <source>
        <dbReference type="ARBA" id="ARBA00022695"/>
    </source>
</evidence>
<dbReference type="AlphaFoldDB" id="R7QLV4"/>
<keyword evidence="3" id="KW-0548">Nucleotidyltransferase</keyword>
<keyword evidence="2" id="KW-0808">Transferase</keyword>
<evidence type="ECO:0000256" key="7">
    <source>
        <dbReference type="ARBA" id="ARBA00022759"/>
    </source>
</evidence>
<dbReference type="GO" id="GO:0006508">
    <property type="term" value="P:proteolysis"/>
    <property type="evidence" value="ECO:0007669"/>
    <property type="project" value="UniProtKB-KW"/>
</dbReference>
<evidence type="ECO:0000313" key="17">
    <source>
        <dbReference type="Proteomes" id="UP000012073"/>
    </source>
</evidence>
<dbReference type="InterPro" id="IPR001584">
    <property type="entry name" value="Integrase_cat-core"/>
</dbReference>
<evidence type="ECO:0000256" key="6">
    <source>
        <dbReference type="ARBA" id="ARBA00022750"/>
    </source>
</evidence>
<dbReference type="Gene3D" id="1.10.340.70">
    <property type="match status" value="1"/>
</dbReference>
<dbReference type="Pfam" id="PF24626">
    <property type="entry name" value="SH3_Tf2-1"/>
    <property type="match status" value="1"/>
</dbReference>
<keyword evidence="9" id="KW-0460">Magnesium</keyword>
<evidence type="ECO:0000256" key="5">
    <source>
        <dbReference type="ARBA" id="ARBA00022723"/>
    </source>
</evidence>
<feature type="non-terminal residue" evidence="16">
    <location>
        <position position="1"/>
    </location>
</feature>
<dbReference type="Proteomes" id="UP000012073">
    <property type="component" value="Unassembled WGS sequence"/>
</dbReference>
<dbReference type="InterPro" id="IPR056924">
    <property type="entry name" value="SH3_Tf2-1"/>
</dbReference>
<evidence type="ECO:0000256" key="14">
    <source>
        <dbReference type="ARBA" id="ARBA00023172"/>
    </source>
</evidence>
<keyword evidence="13" id="KW-0238">DNA-binding</keyword>
<organism evidence="16 17">
    <name type="scientific">Chondrus crispus</name>
    <name type="common">Carrageen Irish moss</name>
    <name type="synonym">Polymorpha crispa</name>
    <dbReference type="NCBI Taxonomy" id="2769"/>
    <lineage>
        <taxon>Eukaryota</taxon>
        <taxon>Rhodophyta</taxon>
        <taxon>Florideophyceae</taxon>
        <taxon>Rhodymeniophycidae</taxon>
        <taxon>Gigartinales</taxon>
        <taxon>Gigartinaceae</taxon>
        <taxon>Chondrus</taxon>
    </lineage>
</organism>
<keyword evidence="4" id="KW-0540">Nuclease</keyword>
<dbReference type="InterPro" id="IPR012337">
    <property type="entry name" value="RNaseH-like_sf"/>
</dbReference>
<feature type="domain" description="Integrase catalytic" evidence="15">
    <location>
        <begin position="147"/>
        <end position="312"/>
    </location>
</feature>
<evidence type="ECO:0000256" key="1">
    <source>
        <dbReference type="ARBA" id="ARBA00022670"/>
    </source>
</evidence>
<dbReference type="GeneID" id="17326700"/>
<dbReference type="SUPFAM" id="SSF53098">
    <property type="entry name" value="Ribonuclease H-like"/>
    <property type="match status" value="1"/>
</dbReference>
<keyword evidence="6" id="KW-0064">Aspartyl protease</keyword>
<dbReference type="Pfam" id="PF17917">
    <property type="entry name" value="RT_RNaseH"/>
    <property type="match status" value="1"/>
</dbReference>
<dbReference type="GO" id="GO:0046872">
    <property type="term" value="F:metal ion binding"/>
    <property type="evidence" value="ECO:0007669"/>
    <property type="project" value="UniProtKB-KW"/>
</dbReference>
<accession>R7QLV4</accession>
<dbReference type="GO" id="GO:0004190">
    <property type="term" value="F:aspartic-type endopeptidase activity"/>
    <property type="evidence" value="ECO:0007669"/>
    <property type="project" value="UniProtKB-KW"/>
</dbReference>
<dbReference type="GO" id="GO:0004519">
    <property type="term" value="F:endonuclease activity"/>
    <property type="evidence" value="ECO:0007669"/>
    <property type="project" value="UniProtKB-KW"/>
</dbReference>
<name>R7QLV4_CHOCR</name>
<dbReference type="PANTHER" id="PTHR37984:SF5">
    <property type="entry name" value="PROTEIN NYNRIN-LIKE"/>
    <property type="match status" value="1"/>
</dbReference>
<dbReference type="GO" id="GO:0003887">
    <property type="term" value="F:DNA-directed DNA polymerase activity"/>
    <property type="evidence" value="ECO:0007669"/>
    <property type="project" value="UniProtKB-KW"/>
</dbReference>
<dbReference type="PROSITE" id="PS50994">
    <property type="entry name" value="INTEGRASE"/>
    <property type="match status" value="1"/>
</dbReference>
<keyword evidence="7" id="KW-0255">Endonuclease</keyword>
<sequence length="563" mass="65389">PVAYASRKLNKAEQGYSTHERELLAILIAFTLVKVDENILKSLEREYRKDPDFKNAFETQPAPFSKNKNRLYFENRLCIPKGKIREIVLHDNHESLFGAHRGFKKTLQYVRRHLYWPSMNKELHEYIKTCPKCQEAKSLTQNKVGKFRPFPLPLKKWEQISMYFIFDLPRTNTNKSAILVVVDKLSKHTHFVPIESNHTAKDTAEVFYNEIYKHHGLPRKIISDRDTRFTSTLWKEIMKLLRVKLNLSTAFHPQTDGQSERAFRTLQEMLRCFVSYTQRDWSKHLPGLEFAYNNHISDTTKQTPFFLEYGQHPLSVSDVLHSDGSETPTVTTQRFLENIRRANEIAKLSITASNERNAQKVNKHRRDHSFHLGDQVMLSTKNLPLKTGRSKKLSPKYIGPFEVIDILASGNAYKLQLPEKYQNLHPTFHISLLKPYYNDQHRRTIGRESAFQTEDKMPPTVDLISHRNTQDFIDFLVSETQETYFKTNGLTNKTFQATSLLFNVTSTPSPTTHLQAYLRTNNHLKGGGVVTVEGQAQYVCLCSFTFYKHTARVFPEWTGSSIL</sequence>
<evidence type="ECO:0000256" key="8">
    <source>
        <dbReference type="ARBA" id="ARBA00022801"/>
    </source>
</evidence>
<protein>
    <recommendedName>
        <fullName evidence="15">Integrase catalytic domain-containing protein</fullName>
    </recommendedName>
</protein>
<dbReference type="InterPro" id="IPR036397">
    <property type="entry name" value="RNaseH_sf"/>
</dbReference>
<evidence type="ECO:0000256" key="4">
    <source>
        <dbReference type="ARBA" id="ARBA00022722"/>
    </source>
</evidence>
<dbReference type="GO" id="GO:0015074">
    <property type="term" value="P:DNA integration"/>
    <property type="evidence" value="ECO:0007669"/>
    <property type="project" value="UniProtKB-KW"/>
</dbReference>
<gene>
    <name evidence="16" type="ORF">CHC_T00000095001</name>
</gene>
<evidence type="ECO:0000256" key="9">
    <source>
        <dbReference type="ARBA" id="ARBA00022842"/>
    </source>
</evidence>
<evidence type="ECO:0000256" key="13">
    <source>
        <dbReference type="ARBA" id="ARBA00023125"/>
    </source>
</evidence>
<proteinExistence type="predicted"/>
<keyword evidence="11" id="KW-0695">RNA-directed DNA polymerase</keyword>
<dbReference type="InterPro" id="IPR041588">
    <property type="entry name" value="Integrase_H2C2"/>
</dbReference>
<dbReference type="OrthoDB" id="2447315at2759"/>
<dbReference type="Gramene" id="CDF39069">
    <property type="protein sequence ID" value="CDF39069"/>
    <property type="gene ID" value="CHC_T00000095001"/>
</dbReference>
<dbReference type="FunFam" id="3.30.420.10:FF:000032">
    <property type="entry name" value="Retrovirus-related Pol polyprotein from transposon 297-like Protein"/>
    <property type="match status" value="1"/>
</dbReference>
<evidence type="ECO:0000313" key="16">
    <source>
        <dbReference type="EMBL" id="CDF39069.1"/>
    </source>
</evidence>
<evidence type="ECO:0000256" key="10">
    <source>
        <dbReference type="ARBA" id="ARBA00022908"/>
    </source>
</evidence>
<dbReference type="FunFam" id="1.10.340.70:FF:000001">
    <property type="entry name" value="Retrovirus-related Pol polyprotein from transposon gypsy-like Protein"/>
    <property type="match status" value="1"/>
</dbReference>
<dbReference type="Gene3D" id="3.30.420.10">
    <property type="entry name" value="Ribonuclease H-like superfamily/Ribonuclease H"/>
    <property type="match status" value="1"/>
</dbReference>
<keyword evidence="8" id="KW-0378">Hydrolase</keyword>
<evidence type="ECO:0000256" key="2">
    <source>
        <dbReference type="ARBA" id="ARBA00022679"/>
    </source>
</evidence>
<keyword evidence="14" id="KW-0233">DNA recombination</keyword>
<dbReference type="GO" id="GO:0003964">
    <property type="term" value="F:RNA-directed DNA polymerase activity"/>
    <property type="evidence" value="ECO:0007669"/>
    <property type="project" value="UniProtKB-KW"/>
</dbReference>
<keyword evidence="12" id="KW-0239">DNA-directed DNA polymerase</keyword>
<dbReference type="KEGG" id="ccp:CHC_T00000095001"/>
<dbReference type="GO" id="GO:0003677">
    <property type="term" value="F:DNA binding"/>
    <property type="evidence" value="ECO:0007669"/>
    <property type="project" value="UniProtKB-KW"/>
</dbReference>
<dbReference type="Pfam" id="PF17921">
    <property type="entry name" value="Integrase_H2C2"/>
    <property type="match status" value="1"/>
</dbReference>
<keyword evidence="1" id="KW-0645">Protease</keyword>
<keyword evidence="10" id="KW-0229">DNA integration</keyword>
<keyword evidence="5" id="KW-0479">Metal-binding</keyword>
<evidence type="ECO:0000259" key="15">
    <source>
        <dbReference type="PROSITE" id="PS50994"/>
    </source>
</evidence>